<reference evidence="1" key="1">
    <citation type="submission" date="2021-02" db="EMBL/GenBank/DDBJ databases">
        <authorList>
            <person name="Bekaert M."/>
        </authorList>
    </citation>
    <scope>NUCLEOTIDE SEQUENCE</scope>
    <source>
        <strain evidence="1">IoA-00</strain>
    </source>
</reference>
<proteinExistence type="predicted"/>
<protein>
    <submittedName>
        <fullName evidence="1">(salmon louse) hypothetical protein</fullName>
    </submittedName>
</protein>
<keyword evidence="2" id="KW-1185">Reference proteome</keyword>
<organism evidence="1 2">
    <name type="scientific">Lepeophtheirus salmonis</name>
    <name type="common">Salmon louse</name>
    <name type="synonym">Caligus salmonis</name>
    <dbReference type="NCBI Taxonomy" id="72036"/>
    <lineage>
        <taxon>Eukaryota</taxon>
        <taxon>Metazoa</taxon>
        <taxon>Ecdysozoa</taxon>
        <taxon>Arthropoda</taxon>
        <taxon>Crustacea</taxon>
        <taxon>Multicrustacea</taxon>
        <taxon>Hexanauplia</taxon>
        <taxon>Copepoda</taxon>
        <taxon>Siphonostomatoida</taxon>
        <taxon>Caligidae</taxon>
        <taxon>Lepeophtheirus</taxon>
    </lineage>
</organism>
<dbReference type="OrthoDB" id="6347550at2759"/>
<sequence length="282" mass="32823">MSAFSQYNRLLKNNSYDSISHTVLKRTTLFVGFCKTNNNNSELGFTFARLPNPLYTDQGREDSISFVHFSNRLHSSKAKRHRQRKTCPVFGASVSPNITYATILIPENKVYVRNDVLTFEKQHRIIFIWVQNSTAKALSLLTFYVMNYCDEKYDFGLLHPESRKVQQSGLQIEYEENSEFSLKIRMLTVLSFIPPEEVIEAFEIPYSVMPKISISVVVYFEDIYIGSLQLHCRRQFSFKILMWNVRDQIDNRLLVQITTLKNANCIFKIMHWGLSSKSMGLP</sequence>
<gene>
    <name evidence="1" type="ORF">LSAA_15177</name>
</gene>
<name>A0A7R8D6D5_LEPSM</name>
<evidence type="ECO:0000313" key="2">
    <source>
        <dbReference type="Proteomes" id="UP000675881"/>
    </source>
</evidence>
<dbReference type="Proteomes" id="UP000675881">
    <property type="component" value="Chromosome 9"/>
</dbReference>
<accession>A0A7R8D6D5</accession>
<evidence type="ECO:0000313" key="1">
    <source>
        <dbReference type="EMBL" id="CAF3039906.1"/>
    </source>
</evidence>
<dbReference type="AlphaFoldDB" id="A0A7R8D6D5"/>
<dbReference type="EMBL" id="HG994588">
    <property type="protein sequence ID" value="CAF3039906.1"/>
    <property type="molecule type" value="Genomic_DNA"/>
</dbReference>